<dbReference type="Proteomes" id="UP000887458">
    <property type="component" value="Unassembled WGS sequence"/>
</dbReference>
<keyword evidence="2" id="KW-1185">Reference proteome</keyword>
<reference evidence="1 2" key="1">
    <citation type="journal article" date="2018" name="J. Allergy Clin. Immunol.">
        <title>High-quality assembly of Dermatophagoides pteronyssinus genome and transcriptome reveals a wide range of novel allergens.</title>
        <authorList>
            <person name="Liu X.Y."/>
            <person name="Yang K.Y."/>
            <person name="Wang M.Q."/>
            <person name="Kwok J.S."/>
            <person name="Zeng X."/>
            <person name="Yang Z."/>
            <person name="Xiao X.J."/>
            <person name="Lau C.P."/>
            <person name="Li Y."/>
            <person name="Huang Z.M."/>
            <person name="Ba J.G."/>
            <person name="Yim A.K."/>
            <person name="Ouyang C.Y."/>
            <person name="Ngai S.M."/>
            <person name="Chan T.F."/>
            <person name="Leung E.L."/>
            <person name="Liu L."/>
            <person name="Liu Z.G."/>
            <person name="Tsui S.K."/>
        </authorList>
    </citation>
    <scope>NUCLEOTIDE SEQUENCE [LARGE SCALE GENOMIC DNA]</scope>
    <source>
        <strain evidence="1">Derp</strain>
    </source>
</reference>
<reference evidence="1 2" key="2">
    <citation type="journal article" date="2022" name="Mol. Biol. Evol.">
        <title>Comparative Genomics Reveals Insights into the Divergent Evolution of Astigmatic Mites and Household Pest Adaptations.</title>
        <authorList>
            <person name="Xiong Q."/>
            <person name="Wan A.T."/>
            <person name="Liu X."/>
            <person name="Fung C.S."/>
            <person name="Xiao X."/>
            <person name="Malainual N."/>
            <person name="Hou J."/>
            <person name="Wang L."/>
            <person name="Wang M."/>
            <person name="Yang K.Y."/>
            <person name="Cui Y."/>
            <person name="Leung E.L."/>
            <person name="Nong W."/>
            <person name="Shin S.K."/>
            <person name="Au S.W."/>
            <person name="Jeong K.Y."/>
            <person name="Chew F.T."/>
            <person name="Hui J.H."/>
            <person name="Leung T.F."/>
            <person name="Tungtrongchitr A."/>
            <person name="Zhong N."/>
            <person name="Liu Z."/>
            <person name="Tsui S.K."/>
        </authorList>
    </citation>
    <scope>NUCLEOTIDE SEQUENCE [LARGE SCALE GENOMIC DNA]</scope>
    <source>
        <strain evidence="1">Derp</strain>
    </source>
</reference>
<gene>
    <name evidence="1" type="ORF">DERP_011992</name>
</gene>
<evidence type="ECO:0000313" key="2">
    <source>
        <dbReference type="Proteomes" id="UP000887458"/>
    </source>
</evidence>
<comment type="caution">
    <text evidence="1">The sequence shown here is derived from an EMBL/GenBank/DDBJ whole genome shotgun (WGS) entry which is preliminary data.</text>
</comment>
<name>A0ABQ8IWA6_DERPT</name>
<sequence length="71" mass="8328">MSYNNNNNNNRMIVNGDCQQSFLAYKYGYNKNHRLIIADREENDVEKFLAEEPKPILIVSSKPEKMVNSNY</sequence>
<dbReference type="EMBL" id="NJHN03000111">
    <property type="protein sequence ID" value="KAH9414345.1"/>
    <property type="molecule type" value="Genomic_DNA"/>
</dbReference>
<proteinExistence type="predicted"/>
<organism evidence="1 2">
    <name type="scientific">Dermatophagoides pteronyssinus</name>
    <name type="common">European house dust mite</name>
    <dbReference type="NCBI Taxonomy" id="6956"/>
    <lineage>
        <taxon>Eukaryota</taxon>
        <taxon>Metazoa</taxon>
        <taxon>Ecdysozoa</taxon>
        <taxon>Arthropoda</taxon>
        <taxon>Chelicerata</taxon>
        <taxon>Arachnida</taxon>
        <taxon>Acari</taxon>
        <taxon>Acariformes</taxon>
        <taxon>Sarcoptiformes</taxon>
        <taxon>Astigmata</taxon>
        <taxon>Psoroptidia</taxon>
        <taxon>Analgoidea</taxon>
        <taxon>Pyroglyphidae</taxon>
        <taxon>Dermatophagoidinae</taxon>
        <taxon>Dermatophagoides</taxon>
    </lineage>
</organism>
<protein>
    <submittedName>
        <fullName evidence="1">Uncharacterized protein</fullName>
    </submittedName>
</protein>
<accession>A0ABQ8IWA6</accession>
<evidence type="ECO:0000313" key="1">
    <source>
        <dbReference type="EMBL" id="KAH9414345.1"/>
    </source>
</evidence>